<dbReference type="EMBL" id="CP132942">
    <property type="protein sequence ID" value="XCB31564.1"/>
    <property type="molecule type" value="Genomic_DNA"/>
</dbReference>
<evidence type="ECO:0000313" key="1">
    <source>
        <dbReference type="EMBL" id="XCB31564.1"/>
    </source>
</evidence>
<dbReference type="AlphaFoldDB" id="A0AAU7ZM29"/>
<organism evidence="1">
    <name type="scientific">Tunturiibacter psychrotolerans</name>
    <dbReference type="NCBI Taxonomy" id="3069686"/>
    <lineage>
        <taxon>Bacteria</taxon>
        <taxon>Pseudomonadati</taxon>
        <taxon>Acidobacteriota</taxon>
        <taxon>Terriglobia</taxon>
        <taxon>Terriglobales</taxon>
        <taxon>Acidobacteriaceae</taxon>
        <taxon>Tunturiibacter</taxon>
    </lineage>
</organism>
<protein>
    <submittedName>
        <fullName evidence="1">Uncharacterized protein</fullName>
    </submittedName>
</protein>
<dbReference type="KEGG" id="tpsc:RBB77_14010"/>
<reference evidence="1" key="2">
    <citation type="journal article" date="2024" name="Environ. Microbiol.">
        <title>Genome analysis and description of Tunturibacter gen. nov. expands the diversity of Terriglobia in tundra soils.</title>
        <authorList>
            <person name="Messyasz A."/>
            <person name="Mannisto M.K."/>
            <person name="Kerkhof L.J."/>
            <person name="Haggblom M.M."/>
        </authorList>
    </citation>
    <scope>NUCLEOTIDE SEQUENCE</scope>
    <source>
        <strain evidence="1">X5P6</strain>
    </source>
</reference>
<proteinExistence type="predicted"/>
<name>A0AAU7ZM29_9BACT</name>
<dbReference type="RefSeq" id="WP_353062409.1">
    <property type="nucleotide sequence ID" value="NZ_CP132942.1"/>
</dbReference>
<accession>A0AAU7ZM29</accession>
<reference evidence="1" key="1">
    <citation type="submission" date="2023-08" db="EMBL/GenBank/DDBJ databases">
        <authorList>
            <person name="Messyasz A."/>
            <person name="Mannisto M.K."/>
            <person name="Kerkhof L.J."/>
            <person name="Haggblom M."/>
        </authorList>
    </citation>
    <scope>NUCLEOTIDE SEQUENCE</scope>
    <source>
        <strain evidence="1">X5P6</strain>
    </source>
</reference>
<gene>
    <name evidence="1" type="ORF">RBB77_14010</name>
</gene>
<sequence length="134" mass="14797">MAGPRQRPVWNKSNREHLIIRSEPDATRKAADSAVRELGWSKPYFVDADHINMNTVSRFLAPCDFFTLDVADLIGKPADPKEVARFVQSHPELVGTVNISNVELPFKTDRQFVEGVAHKLLAAVEIAADAGGCQ</sequence>